<evidence type="ECO:0000256" key="3">
    <source>
        <dbReference type="ARBA" id="ARBA00023157"/>
    </source>
</evidence>
<name>A0A9B0WTA4_CHRAS</name>
<protein>
    <submittedName>
        <fullName evidence="8">Arylacetamide deacetylase-like 2-like</fullName>
    </submittedName>
</protein>
<dbReference type="PANTHER" id="PTHR48081">
    <property type="entry name" value="AB HYDROLASE SUPERFAMILY PROTEIN C4A8.06C"/>
    <property type="match status" value="1"/>
</dbReference>
<keyword evidence="2" id="KW-0378">Hydrolase</keyword>
<dbReference type="PANTHER" id="PTHR48081:SF28">
    <property type="entry name" value="ALPHA_BETA HYDROLASE FOLD-3 DOMAIN-CONTAINING PROTEIN"/>
    <property type="match status" value="1"/>
</dbReference>
<feature type="active site" evidence="4">
    <location>
        <position position="371"/>
    </location>
</feature>
<organism evidence="7 8">
    <name type="scientific">Chrysochloris asiatica</name>
    <name type="common">Cape golden mole</name>
    <dbReference type="NCBI Taxonomy" id="185453"/>
    <lineage>
        <taxon>Eukaryota</taxon>
        <taxon>Metazoa</taxon>
        <taxon>Chordata</taxon>
        <taxon>Craniata</taxon>
        <taxon>Vertebrata</taxon>
        <taxon>Euteleostomi</taxon>
        <taxon>Mammalia</taxon>
        <taxon>Eutheria</taxon>
        <taxon>Afrotheria</taxon>
        <taxon>Chrysochloridae</taxon>
        <taxon>Chrysochlorinae</taxon>
        <taxon>Chrysochloris</taxon>
    </lineage>
</organism>
<dbReference type="AlphaFoldDB" id="A0A9B0WTA4"/>
<dbReference type="GO" id="GO:0016020">
    <property type="term" value="C:membrane"/>
    <property type="evidence" value="ECO:0007669"/>
    <property type="project" value="InterPro"/>
</dbReference>
<sequence length="401" mass="46382">MEWKVLCVGLTFVLFAYFIYTPMPENIEEPWKVRIMDAVVKCTSFVAKLLENIGIMRYEEFFTMLMELDYSQPISDENITVTDTTFSDIPVRLYLPKRKSERKRRAVIFIHGGAFVLGSFKQLSYDFLNRQTANKLDAVVVGADYRLAPQYQFPVALDDVFAVVKHFLQDKILEKYGVDPTRICISGDSCGGLLATKVIQLMQNNPEFKDKIKAQALLYPHLQIIDTSTPSYQENKYGPILSKDLGIQLECLYLTTDKRCIEAVEANQHMPEESRHLFKFVNWSIFLPEKFKKNHVYSEPILGRYDFRNPALMDSRLSPLLVSDIELQKLPLTYILTCQYDILRDDGLMYVTRLRNVGVQVTHDHIENGFHGALAYMGSMVHLRIGIRLKDKYISWLDENL</sequence>
<evidence type="ECO:0000313" key="8">
    <source>
        <dbReference type="RefSeq" id="XP_006868038.1"/>
    </source>
</evidence>
<keyword evidence="7" id="KW-1185">Reference proteome</keyword>
<dbReference type="InterPro" id="IPR013094">
    <property type="entry name" value="AB_hydrolase_3"/>
</dbReference>
<dbReference type="InterPro" id="IPR029058">
    <property type="entry name" value="AB_hydrolase_fold"/>
</dbReference>
<dbReference type="InterPro" id="IPR017157">
    <property type="entry name" value="Arylacetamide_deacetylase"/>
</dbReference>
<dbReference type="Proteomes" id="UP000504623">
    <property type="component" value="Unplaced"/>
</dbReference>
<dbReference type="InterPro" id="IPR033140">
    <property type="entry name" value="Lipase_GDXG_put_SER_AS"/>
</dbReference>
<evidence type="ECO:0000256" key="4">
    <source>
        <dbReference type="PIRSR" id="PIRSR037251-1"/>
    </source>
</evidence>
<feature type="domain" description="Alpha/beta hydrolase fold-3" evidence="6">
    <location>
        <begin position="107"/>
        <end position="256"/>
    </location>
</feature>
<dbReference type="GO" id="GO:0052689">
    <property type="term" value="F:carboxylic ester hydrolase activity"/>
    <property type="evidence" value="ECO:0007669"/>
    <property type="project" value="InterPro"/>
</dbReference>
<feature type="active site" evidence="4 5">
    <location>
        <position position="189"/>
    </location>
</feature>
<dbReference type="Gene3D" id="3.40.50.1820">
    <property type="entry name" value="alpha/beta hydrolase"/>
    <property type="match status" value="1"/>
</dbReference>
<dbReference type="OrthoDB" id="408631at2759"/>
<evidence type="ECO:0000259" key="6">
    <source>
        <dbReference type="Pfam" id="PF07859"/>
    </source>
</evidence>
<feature type="active site" evidence="4">
    <location>
        <position position="341"/>
    </location>
</feature>
<accession>A0A9B0WTA4</accession>
<keyword evidence="3" id="KW-1015">Disulfide bond</keyword>
<dbReference type="RefSeq" id="XP_006868038.1">
    <property type="nucleotide sequence ID" value="XM_006867976.1"/>
</dbReference>
<dbReference type="GeneID" id="102825389"/>
<evidence type="ECO:0000313" key="7">
    <source>
        <dbReference type="Proteomes" id="UP000504623"/>
    </source>
</evidence>
<dbReference type="PROSITE" id="PS01174">
    <property type="entry name" value="LIPASE_GDXG_SER"/>
    <property type="match status" value="1"/>
</dbReference>
<proteinExistence type="inferred from homology"/>
<feature type="domain" description="Alpha/beta hydrolase fold-3" evidence="6">
    <location>
        <begin position="312"/>
        <end position="373"/>
    </location>
</feature>
<evidence type="ECO:0000256" key="1">
    <source>
        <dbReference type="ARBA" id="ARBA00010515"/>
    </source>
</evidence>
<comment type="similarity">
    <text evidence="1">Belongs to the 'GDXG' lipolytic enzyme family.</text>
</comment>
<reference evidence="8" key="1">
    <citation type="submission" date="2025-08" db="UniProtKB">
        <authorList>
            <consortium name="RefSeq"/>
        </authorList>
    </citation>
    <scope>IDENTIFICATION</scope>
    <source>
        <tissue evidence="8">Spleen</tissue>
    </source>
</reference>
<dbReference type="SUPFAM" id="SSF53474">
    <property type="entry name" value="alpha/beta-Hydrolases"/>
    <property type="match status" value="1"/>
</dbReference>
<gene>
    <name evidence="8" type="primary">LOC102825389</name>
</gene>
<evidence type="ECO:0000256" key="5">
    <source>
        <dbReference type="PROSITE-ProRule" id="PRU10038"/>
    </source>
</evidence>
<dbReference type="InterPro" id="IPR050300">
    <property type="entry name" value="GDXG_lipolytic_enzyme"/>
</dbReference>
<dbReference type="PIRSF" id="PIRSF037251">
    <property type="entry name" value="Arylacetamide_deacetylase"/>
    <property type="match status" value="1"/>
</dbReference>
<evidence type="ECO:0000256" key="2">
    <source>
        <dbReference type="ARBA" id="ARBA00022801"/>
    </source>
</evidence>
<dbReference type="Pfam" id="PF07859">
    <property type="entry name" value="Abhydrolase_3"/>
    <property type="match status" value="2"/>
</dbReference>